<dbReference type="InterPro" id="IPR029016">
    <property type="entry name" value="GAF-like_dom_sf"/>
</dbReference>
<evidence type="ECO:0000256" key="2">
    <source>
        <dbReference type="ARBA" id="ARBA00023163"/>
    </source>
</evidence>
<feature type="domain" description="ANTAR" evidence="3">
    <location>
        <begin position="160"/>
        <end position="232"/>
    </location>
</feature>
<gene>
    <name evidence="4" type="ORF">ACFSXZ_25930</name>
</gene>
<organism evidence="4 5">
    <name type="scientific">Amycolatopsis pigmentata</name>
    <dbReference type="NCBI Taxonomy" id="450801"/>
    <lineage>
        <taxon>Bacteria</taxon>
        <taxon>Bacillati</taxon>
        <taxon>Actinomycetota</taxon>
        <taxon>Actinomycetes</taxon>
        <taxon>Pseudonocardiales</taxon>
        <taxon>Pseudonocardiaceae</taxon>
        <taxon>Amycolatopsis</taxon>
    </lineage>
</organism>
<keyword evidence="5" id="KW-1185">Reference proteome</keyword>
<keyword evidence="2" id="KW-0804">Transcription</keyword>
<dbReference type="Pfam" id="PF03861">
    <property type="entry name" value="ANTAR"/>
    <property type="match status" value="1"/>
</dbReference>
<keyword evidence="1" id="KW-0805">Transcription regulation</keyword>
<dbReference type="SUPFAM" id="SSF55781">
    <property type="entry name" value="GAF domain-like"/>
    <property type="match status" value="1"/>
</dbReference>
<evidence type="ECO:0000259" key="3">
    <source>
        <dbReference type="SMART" id="SM01012"/>
    </source>
</evidence>
<accession>A0ABW5FY93</accession>
<sequence>MAVDRIRLARALAAIATDSGTPAELPDRLCQTCVTVLPVDGVGVSLVSREHSGGRALLGASDSVSAQIEELQFDLGEGPCISAFGDGQPVLVADLRADDLHARWPMFTRAVQAIEAVAIFAFPLQLGAIGIGVLDCYRARAGPLREVTEALTVADAVTLALLNLQARLNGGPGPAEGTELFDLSWRDHAEVHQATGALAAQLDISTDEALARLRAYAFRHARPLRVVAADVMARRLQFEPNGDGSGRP</sequence>
<comment type="caution">
    <text evidence="4">The sequence shown here is derived from an EMBL/GenBank/DDBJ whole genome shotgun (WGS) entry which is preliminary data.</text>
</comment>
<dbReference type="EMBL" id="JBHUKR010000015">
    <property type="protein sequence ID" value="MFD2419773.1"/>
    <property type="molecule type" value="Genomic_DNA"/>
</dbReference>
<dbReference type="InterPro" id="IPR003018">
    <property type="entry name" value="GAF"/>
</dbReference>
<dbReference type="RefSeq" id="WP_378267804.1">
    <property type="nucleotide sequence ID" value="NZ_JBHUKR010000015.1"/>
</dbReference>
<dbReference type="InterPro" id="IPR005561">
    <property type="entry name" value="ANTAR"/>
</dbReference>
<dbReference type="Proteomes" id="UP001597417">
    <property type="component" value="Unassembled WGS sequence"/>
</dbReference>
<name>A0ABW5FY93_9PSEU</name>
<evidence type="ECO:0000313" key="5">
    <source>
        <dbReference type="Proteomes" id="UP001597417"/>
    </source>
</evidence>
<dbReference type="Pfam" id="PF13185">
    <property type="entry name" value="GAF_2"/>
    <property type="match status" value="1"/>
</dbReference>
<reference evidence="5" key="1">
    <citation type="journal article" date="2019" name="Int. J. Syst. Evol. Microbiol.">
        <title>The Global Catalogue of Microorganisms (GCM) 10K type strain sequencing project: providing services to taxonomists for standard genome sequencing and annotation.</title>
        <authorList>
            <consortium name="The Broad Institute Genomics Platform"/>
            <consortium name="The Broad Institute Genome Sequencing Center for Infectious Disease"/>
            <person name="Wu L."/>
            <person name="Ma J."/>
        </authorList>
    </citation>
    <scope>NUCLEOTIDE SEQUENCE [LARGE SCALE GENOMIC DNA]</scope>
    <source>
        <strain evidence="5">CGMCC 4.7645</strain>
    </source>
</reference>
<evidence type="ECO:0000313" key="4">
    <source>
        <dbReference type="EMBL" id="MFD2419773.1"/>
    </source>
</evidence>
<dbReference type="SMART" id="SM01012">
    <property type="entry name" value="ANTAR"/>
    <property type="match status" value="1"/>
</dbReference>
<dbReference type="Gene3D" id="3.30.450.40">
    <property type="match status" value="1"/>
</dbReference>
<dbReference type="InterPro" id="IPR036388">
    <property type="entry name" value="WH-like_DNA-bd_sf"/>
</dbReference>
<evidence type="ECO:0000256" key="1">
    <source>
        <dbReference type="ARBA" id="ARBA00023015"/>
    </source>
</evidence>
<proteinExistence type="predicted"/>
<dbReference type="Gene3D" id="1.10.10.10">
    <property type="entry name" value="Winged helix-like DNA-binding domain superfamily/Winged helix DNA-binding domain"/>
    <property type="match status" value="1"/>
</dbReference>
<protein>
    <submittedName>
        <fullName evidence="4">GAF and ANTAR domain-containing protein</fullName>
    </submittedName>
</protein>